<proteinExistence type="predicted"/>
<comment type="caution">
    <text evidence="2">The sequence shown here is derived from an EMBL/GenBank/DDBJ whole genome shotgun (WGS) entry which is preliminary data.</text>
</comment>
<accession>A0A368UBR9</accession>
<protein>
    <submittedName>
        <fullName evidence="2">Uncharacterized protein</fullName>
    </submittedName>
</protein>
<keyword evidence="3" id="KW-1185">Reference proteome</keyword>
<dbReference type="RefSeq" id="WP_114485190.1">
    <property type="nucleotide sequence ID" value="NZ_CBCSHM010000001.1"/>
</dbReference>
<organism evidence="2 3">
    <name type="scientific">Vreelandella rituensis</name>
    <dbReference type="NCBI Taxonomy" id="2282306"/>
    <lineage>
        <taxon>Bacteria</taxon>
        <taxon>Pseudomonadati</taxon>
        <taxon>Pseudomonadota</taxon>
        <taxon>Gammaproteobacteria</taxon>
        <taxon>Oceanospirillales</taxon>
        <taxon>Halomonadaceae</taxon>
        <taxon>Vreelandella</taxon>
    </lineage>
</organism>
<dbReference type="AlphaFoldDB" id="A0A368UBR9"/>
<feature type="compositionally biased region" description="Basic and acidic residues" evidence="1">
    <location>
        <begin position="98"/>
        <end position="107"/>
    </location>
</feature>
<dbReference type="EMBL" id="QPIJ01000001">
    <property type="protein sequence ID" value="RCV93862.1"/>
    <property type="molecule type" value="Genomic_DNA"/>
</dbReference>
<gene>
    <name evidence="2" type="ORF">DU506_01510</name>
</gene>
<feature type="region of interest" description="Disordered" evidence="1">
    <location>
        <begin position="98"/>
        <end position="123"/>
    </location>
</feature>
<evidence type="ECO:0000256" key="1">
    <source>
        <dbReference type="SAM" id="MobiDB-lite"/>
    </source>
</evidence>
<feature type="region of interest" description="Disordered" evidence="1">
    <location>
        <begin position="151"/>
        <end position="185"/>
    </location>
</feature>
<evidence type="ECO:0000313" key="2">
    <source>
        <dbReference type="EMBL" id="RCV93862.1"/>
    </source>
</evidence>
<reference evidence="2 3" key="1">
    <citation type="submission" date="2018-07" db="EMBL/GenBank/DDBJ databases">
        <title>Halomonas rutogse sp. nov., isolated from Lake TangqianCo on Tibetan Plateau.</title>
        <authorList>
            <person name="Lu H."/>
            <person name="Xing P."/>
            <person name="Wu Q."/>
        </authorList>
    </citation>
    <scope>NUCLEOTIDE SEQUENCE [LARGE SCALE GENOMIC DNA]</scope>
    <source>
        <strain evidence="2 3">TQ8S</strain>
    </source>
</reference>
<name>A0A368UBR9_9GAMM</name>
<evidence type="ECO:0000313" key="3">
    <source>
        <dbReference type="Proteomes" id="UP000253204"/>
    </source>
</evidence>
<sequence>MQPPNTTQASTNALKLKEVAREIIRAREQARELSLDKGHSLEGSADKQALRDQLLSMTESEFQHAIRSGDPDVMRDLGTSLSGVGRGLSDIKGYLREGERQAEDAGDKPLLSKVSSATLEDSGNPRLDLLRLAAELYDLDEEETLETERIIREEYERETRQREAMEKANNPKLGGQSPFSNGPSM</sequence>
<feature type="compositionally biased region" description="Basic and acidic residues" evidence="1">
    <location>
        <begin position="151"/>
        <end position="166"/>
    </location>
</feature>
<dbReference type="Proteomes" id="UP000253204">
    <property type="component" value="Unassembled WGS sequence"/>
</dbReference>